<dbReference type="EMBL" id="MU807359">
    <property type="protein sequence ID" value="KAJ3831590.1"/>
    <property type="molecule type" value="Genomic_DNA"/>
</dbReference>
<comment type="caution">
    <text evidence="2">The sequence shown here is derived from an EMBL/GenBank/DDBJ whole genome shotgun (WGS) entry which is preliminary data.</text>
</comment>
<sequence length="466" mass="51129">MSSRNAGSLSSRKQYAVRELRSKAPALDDLKFNTQLRAQDSLTSKKPVLFLPASKRECDLLRRAWPSHNNAFDSAFALKLYSDPEPTTFPNSPAPGYKSQIPETFYPELLVQFVEDFSRGAVCREEGSTLYRALIVVQDALADVMVGPKAKTKDALLSMLKEPMVTSALGYYRIFWHKTRCCPLFALRFICLFCDFCEKVLTKAEYASKVYNEDTRRGLGVDKTLRNQTRAIKGPSHNVVSLAIPLPLDPSTYEGQLLITIAQAGVASNVLHHPVTGAVLLPDPSGIADLPPASPLLNALEDDDFENEGPASPVDKNDGPASPALDLGGEDDGETEASDDTDIKDVSGLDANVVLTAWAKEHPNEKLSYDDATLFATFFNWNSSCNLSTYLENPEEIEKFRQFLKDHKLESPSDPSTSGEAASAPVDSPVEEPKKTYSAMHASNWNVEAAAKPDEPATPITEEQKP</sequence>
<name>A0AA38NVW1_9AGAR</name>
<feature type="region of interest" description="Disordered" evidence="1">
    <location>
        <begin position="292"/>
        <end position="344"/>
    </location>
</feature>
<evidence type="ECO:0000313" key="3">
    <source>
        <dbReference type="Proteomes" id="UP001163846"/>
    </source>
</evidence>
<proteinExistence type="predicted"/>
<dbReference type="Proteomes" id="UP001163846">
    <property type="component" value="Unassembled WGS sequence"/>
</dbReference>
<dbReference type="AlphaFoldDB" id="A0AA38NVW1"/>
<reference evidence="2" key="1">
    <citation type="submission" date="2022-08" db="EMBL/GenBank/DDBJ databases">
        <authorList>
            <consortium name="DOE Joint Genome Institute"/>
            <person name="Min B."/>
            <person name="Riley R."/>
            <person name="Sierra-Patev S."/>
            <person name="Naranjo-Ortiz M."/>
            <person name="Looney B."/>
            <person name="Konkel Z."/>
            <person name="Slot J.C."/>
            <person name="Sakamoto Y."/>
            <person name="Steenwyk J.L."/>
            <person name="Rokas A."/>
            <person name="Carro J."/>
            <person name="Camarero S."/>
            <person name="Ferreira P."/>
            <person name="Molpeceres G."/>
            <person name="Ruiz-Duenas F.J."/>
            <person name="Serrano A."/>
            <person name="Henrissat B."/>
            <person name="Drula E."/>
            <person name="Hughes K.W."/>
            <person name="Mata J.L."/>
            <person name="Ishikawa N.K."/>
            <person name="Vargas-Isla R."/>
            <person name="Ushijima S."/>
            <person name="Smith C.A."/>
            <person name="Ahrendt S."/>
            <person name="Andreopoulos W."/>
            <person name="He G."/>
            <person name="Labutti K."/>
            <person name="Lipzen A."/>
            <person name="Ng V."/>
            <person name="Sandor L."/>
            <person name="Barry K."/>
            <person name="Martinez A.T."/>
            <person name="Xiao Y."/>
            <person name="Gibbons J.G."/>
            <person name="Terashima K."/>
            <person name="Hibbett D.S."/>
            <person name="Grigoriev I.V."/>
        </authorList>
    </citation>
    <scope>NUCLEOTIDE SEQUENCE</scope>
    <source>
        <strain evidence="2">TFB9207</strain>
    </source>
</reference>
<evidence type="ECO:0000256" key="1">
    <source>
        <dbReference type="SAM" id="MobiDB-lite"/>
    </source>
</evidence>
<feature type="region of interest" description="Disordered" evidence="1">
    <location>
        <begin position="408"/>
        <end position="466"/>
    </location>
</feature>
<accession>A0AA38NVW1</accession>
<feature type="compositionally biased region" description="Acidic residues" evidence="1">
    <location>
        <begin position="328"/>
        <end position="340"/>
    </location>
</feature>
<organism evidence="2 3">
    <name type="scientific">Lentinula raphanica</name>
    <dbReference type="NCBI Taxonomy" id="153919"/>
    <lineage>
        <taxon>Eukaryota</taxon>
        <taxon>Fungi</taxon>
        <taxon>Dikarya</taxon>
        <taxon>Basidiomycota</taxon>
        <taxon>Agaricomycotina</taxon>
        <taxon>Agaricomycetes</taxon>
        <taxon>Agaricomycetidae</taxon>
        <taxon>Agaricales</taxon>
        <taxon>Marasmiineae</taxon>
        <taxon>Omphalotaceae</taxon>
        <taxon>Lentinula</taxon>
    </lineage>
</organism>
<keyword evidence="3" id="KW-1185">Reference proteome</keyword>
<evidence type="ECO:0000313" key="2">
    <source>
        <dbReference type="EMBL" id="KAJ3831590.1"/>
    </source>
</evidence>
<protein>
    <submittedName>
        <fullName evidence="2">Uncharacterized protein</fullName>
    </submittedName>
</protein>
<gene>
    <name evidence="2" type="ORF">F5878DRAFT_674220</name>
</gene>